<dbReference type="OrthoDB" id="10503753at2759"/>
<accession>A0A2N5SQ81</accession>
<dbReference type="EMBL" id="PGCJ01000099">
    <property type="protein sequence ID" value="PLW48954.1"/>
    <property type="molecule type" value="Genomic_DNA"/>
</dbReference>
<evidence type="ECO:0000313" key="5">
    <source>
        <dbReference type="Proteomes" id="UP000235392"/>
    </source>
</evidence>
<evidence type="ECO:0000313" key="3">
    <source>
        <dbReference type="EMBL" id="PLW48954.1"/>
    </source>
</evidence>
<protein>
    <submittedName>
        <fullName evidence="1">Uncharacterized protein</fullName>
    </submittedName>
</protein>
<dbReference type="Proteomes" id="UP000235388">
    <property type="component" value="Unassembled WGS sequence"/>
</dbReference>
<comment type="caution">
    <text evidence="1">The sequence shown here is derived from an EMBL/GenBank/DDBJ whole genome shotgun (WGS) entry which is preliminary data.</text>
</comment>
<gene>
    <name evidence="3" type="ORF">PCANC_10689</name>
    <name evidence="2" type="ORF">PCASD_10866</name>
    <name evidence="1" type="ORF">PCASD_20313</name>
</gene>
<evidence type="ECO:0000313" key="4">
    <source>
        <dbReference type="Proteomes" id="UP000235388"/>
    </source>
</evidence>
<evidence type="ECO:0000313" key="2">
    <source>
        <dbReference type="EMBL" id="PLW41291.1"/>
    </source>
</evidence>
<dbReference type="EMBL" id="PGCI01000798">
    <property type="protein sequence ID" value="PLW15407.1"/>
    <property type="molecule type" value="Genomic_DNA"/>
</dbReference>
<dbReference type="EMBL" id="PGCI01000091">
    <property type="protein sequence ID" value="PLW41291.1"/>
    <property type="molecule type" value="Genomic_DNA"/>
</dbReference>
<proteinExistence type="predicted"/>
<organism evidence="1 5">
    <name type="scientific">Puccinia coronata f. sp. avenae</name>
    <dbReference type="NCBI Taxonomy" id="200324"/>
    <lineage>
        <taxon>Eukaryota</taxon>
        <taxon>Fungi</taxon>
        <taxon>Dikarya</taxon>
        <taxon>Basidiomycota</taxon>
        <taxon>Pucciniomycotina</taxon>
        <taxon>Pucciniomycetes</taxon>
        <taxon>Pucciniales</taxon>
        <taxon>Pucciniaceae</taxon>
        <taxon>Puccinia</taxon>
    </lineage>
</organism>
<dbReference type="Proteomes" id="UP000235392">
    <property type="component" value="Unassembled WGS sequence"/>
</dbReference>
<reference evidence="4 5" key="1">
    <citation type="submission" date="2017-11" db="EMBL/GenBank/DDBJ databases">
        <title>De novo assembly and phasing of dikaryotic genomes from two isolates of Puccinia coronata f. sp. avenae, the causal agent of oat crown rust.</title>
        <authorList>
            <person name="Miller M.E."/>
            <person name="Zhang Y."/>
            <person name="Omidvar V."/>
            <person name="Sperschneider J."/>
            <person name="Schwessinger B."/>
            <person name="Raley C."/>
            <person name="Palmer J.M."/>
            <person name="Garnica D."/>
            <person name="Upadhyaya N."/>
            <person name="Rathjen J."/>
            <person name="Taylor J.M."/>
            <person name="Park R.F."/>
            <person name="Dodds P.N."/>
            <person name="Hirsch C.D."/>
            <person name="Kianian S.F."/>
            <person name="Figueroa M."/>
        </authorList>
    </citation>
    <scope>NUCLEOTIDE SEQUENCE [LARGE SCALE GENOMIC DNA]</scope>
    <source>
        <strain evidence="3">12NC29</strain>
        <strain evidence="1">12SD80</strain>
    </source>
</reference>
<evidence type="ECO:0000313" key="1">
    <source>
        <dbReference type="EMBL" id="PLW15407.1"/>
    </source>
</evidence>
<keyword evidence="4" id="KW-1185">Reference proteome</keyword>
<dbReference type="AlphaFoldDB" id="A0A2N5SQ81"/>
<name>A0A2N5SQ81_9BASI</name>
<sequence>MGFLIIPQTILSPTDPGTQLKTNPDEAWVTHLFCVIGFMLSSPPSTASSLNSVVSCYSLATTPNSLSRSSSVTLQGFAPSNTTCPPRSPGSSDYMASFENSPVASLPPYATDPMINIADDSPAGQAAAEVPYFPSISTRVLGLHPPVIFECAISFIVFLSEKNKRNQIMWVPLKPLSDLSVLFNT</sequence>